<accession>A0ACB0XRA9</accession>
<gene>
    <name evidence="1" type="ORF">MENTE1834_LOCUS2451</name>
</gene>
<dbReference type="EMBL" id="CAVMJV010000002">
    <property type="protein sequence ID" value="CAK5013581.1"/>
    <property type="molecule type" value="Genomic_DNA"/>
</dbReference>
<protein>
    <submittedName>
        <fullName evidence="1">Uncharacterized protein</fullName>
    </submittedName>
</protein>
<name>A0ACB0XRA9_MELEN</name>
<keyword evidence="2" id="KW-1185">Reference proteome</keyword>
<organism evidence="1 2">
    <name type="scientific">Meloidogyne enterolobii</name>
    <name type="common">Root-knot nematode worm</name>
    <name type="synonym">Meloidogyne mayaguensis</name>
    <dbReference type="NCBI Taxonomy" id="390850"/>
    <lineage>
        <taxon>Eukaryota</taxon>
        <taxon>Metazoa</taxon>
        <taxon>Ecdysozoa</taxon>
        <taxon>Nematoda</taxon>
        <taxon>Chromadorea</taxon>
        <taxon>Rhabditida</taxon>
        <taxon>Tylenchina</taxon>
        <taxon>Tylenchomorpha</taxon>
        <taxon>Tylenchoidea</taxon>
        <taxon>Meloidogynidae</taxon>
        <taxon>Meloidogyninae</taxon>
        <taxon>Meloidogyne</taxon>
    </lineage>
</organism>
<sequence length="66" mass="7622">MDRLFPQIVQLFPFCLRGERHNCSFSMHFVQVTVAAIKFTLCSRLSSLSFFITSFCVASKSKVTRR</sequence>
<dbReference type="Proteomes" id="UP001497535">
    <property type="component" value="Unassembled WGS sequence"/>
</dbReference>
<evidence type="ECO:0000313" key="2">
    <source>
        <dbReference type="Proteomes" id="UP001497535"/>
    </source>
</evidence>
<proteinExistence type="predicted"/>
<reference evidence="1" key="1">
    <citation type="submission" date="2023-11" db="EMBL/GenBank/DDBJ databases">
        <authorList>
            <person name="Poullet M."/>
        </authorList>
    </citation>
    <scope>NUCLEOTIDE SEQUENCE</scope>
    <source>
        <strain evidence="1">E1834</strain>
    </source>
</reference>
<comment type="caution">
    <text evidence="1">The sequence shown here is derived from an EMBL/GenBank/DDBJ whole genome shotgun (WGS) entry which is preliminary data.</text>
</comment>
<evidence type="ECO:0000313" key="1">
    <source>
        <dbReference type="EMBL" id="CAK5013581.1"/>
    </source>
</evidence>